<dbReference type="EC" id="4.1.1.112" evidence="6"/>
<evidence type="ECO:0000256" key="1">
    <source>
        <dbReference type="ARBA" id="ARBA00001342"/>
    </source>
</evidence>
<evidence type="ECO:0000256" key="2">
    <source>
        <dbReference type="ARBA" id="ARBA00001968"/>
    </source>
</evidence>
<keyword evidence="15" id="KW-1185">Reference proteome</keyword>
<dbReference type="PANTHER" id="PTHR33254:SF4">
    <property type="entry name" value="4-HYDROXY-4-METHYL-2-OXOGLUTARATE ALDOLASE 3-RELATED"/>
    <property type="match status" value="1"/>
</dbReference>
<dbReference type="InterPro" id="IPR036704">
    <property type="entry name" value="RraA/RraA-like_sf"/>
</dbReference>
<dbReference type="GO" id="GO:0046872">
    <property type="term" value="F:metal ion binding"/>
    <property type="evidence" value="ECO:0007669"/>
    <property type="project" value="UniProtKB-KW"/>
</dbReference>
<keyword evidence="13" id="KW-0479">Metal-binding</keyword>
<dbReference type="SUPFAM" id="SSF89562">
    <property type="entry name" value="RraA-like"/>
    <property type="match status" value="1"/>
</dbReference>
<dbReference type="PANTHER" id="PTHR33254">
    <property type="entry name" value="4-HYDROXY-4-METHYL-2-OXOGLUTARATE ALDOLASE 3-RELATED"/>
    <property type="match status" value="1"/>
</dbReference>
<comment type="catalytic activity">
    <reaction evidence="12">
        <text>oxaloacetate + H(+) = pyruvate + CO2</text>
        <dbReference type="Rhea" id="RHEA:15641"/>
        <dbReference type="ChEBI" id="CHEBI:15361"/>
        <dbReference type="ChEBI" id="CHEBI:15378"/>
        <dbReference type="ChEBI" id="CHEBI:16452"/>
        <dbReference type="ChEBI" id="CHEBI:16526"/>
        <dbReference type="EC" id="4.1.1.112"/>
    </reaction>
</comment>
<dbReference type="GO" id="GO:0008948">
    <property type="term" value="F:oxaloacetate decarboxylase activity"/>
    <property type="evidence" value="ECO:0007669"/>
    <property type="project" value="UniProtKB-EC"/>
</dbReference>
<feature type="binding site" evidence="13">
    <location>
        <position position="98"/>
    </location>
    <ligand>
        <name>substrate</name>
    </ligand>
</feature>
<feature type="binding site" evidence="13">
    <location>
        <position position="99"/>
    </location>
    <ligand>
        <name>Mg(2+)</name>
        <dbReference type="ChEBI" id="CHEBI:18420"/>
    </ligand>
</feature>
<comment type="cofactor">
    <cofactor evidence="13">
        <name>Mg(2+)</name>
        <dbReference type="ChEBI" id="CHEBI:18420"/>
    </cofactor>
</comment>
<protein>
    <recommendedName>
        <fullName evidence="7">Putative 4-hydroxy-4-methyl-2-oxoglutarate aldolase</fullName>
        <ecNumber evidence="6">4.1.1.112</ecNumber>
        <ecNumber evidence="5">4.1.3.17</ecNumber>
    </recommendedName>
    <alternativeName>
        <fullName evidence="11">Oxaloacetate decarboxylase</fullName>
    </alternativeName>
    <alternativeName>
        <fullName evidence="9">Regulator of ribonuclease activity homolog</fullName>
    </alternativeName>
    <alternativeName>
        <fullName evidence="10">RraA-like protein</fullName>
    </alternativeName>
</protein>
<dbReference type="InterPro" id="IPR005493">
    <property type="entry name" value="RraA/RraA-like"/>
</dbReference>
<evidence type="ECO:0000256" key="12">
    <source>
        <dbReference type="ARBA" id="ARBA00047973"/>
    </source>
</evidence>
<comment type="catalytic activity">
    <reaction evidence="1">
        <text>4-hydroxy-4-methyl-2-oxoglutarate = 2 pyruvate</text>
        <dbReference type="Rhea" id="RHEA:22748"/>
        <dbReference type="ChEBI" id="CHEBI:15361"/>
        <dbReference type="ChEBI" id="CHEBI:58276"/>
        <dbReference type="EC" id="4.1.3.17"/>
    </reaction>
</comment>
<evidence type="ECO:0000256" key="7">
    <source>
        <dbReference type="ARBA" id="ARBA00016549"/>
    </source>
</evidence>
<dbReference type="Pfam" id="PF03737">
    <property type="entry name" value="RraA-like"/>
    <property type="match status" value="1"/>
</dbReference>
<keyword evidence="13" id="KW-0460">Magnesium</keyword>
<evidence type="ECO:0000256" key="5">
    <source>
        <dbReference type="ARBA" id="ARBA00012213"/>
    </source>
</evidence>
<evidence type="ECO:0000313" key="15">
    <source>
        <dbReference type="Proteomes" id="UP000440096"/>
    </source>
</evidence>
<dbReference type="OrthoDB" id="943692at2"/>
<evidence type="ECO:0000313" key="14">
    <source>
        <dbReference type="EMBL" id="MTD57051.1"/>
    </source>
</evidence>
<organism evidence="14 15">
    <name type="scientific">Amycolatopsis pithecellobii</name>
    <dbReference type="NCBI Taxonomy" id="664692"/>
    <lineage>
        <taxon>Bacteria</taxon>
        <taxon>Bacillati</taxon>
        <taxon>Actinomycetota</taxon>
        <taxon>Actinomycetes</taxon>
        <taxon>Pseudonocardiales</taxon>
        <taxon>Pseudonocardiaceae</taxon>
        <taxon>Amycolatopsis</taxon>
    </lineage>
</organism>
<reference evidence="14 15" key="1">
    <citation type="submission" date="2019-11" db="EMBL/GenBank/DDBJ databases">
        <title>Draft genome of Amycolatopsis RM579.</title>
        <authorList>
            <person name="Duangmal K."/>
            <person name="Mingma R."/>
        </authorList>
    </citation>
    <scope>NUCLEOTIDE SEQUENCE [LARGE SCALE GENOMIC DNA]</scope>
    <source>
        <strain evidence="14 15">RM579</strain>
    </source>
</reference>
<dbReference type="AlphaFoldDB" id="A0A6N7Z7A2"/>
<evidence type="ECO:0000256" key="13">
    <source>
        <dbReference type="PIRSR" id="PIRSR605493-1"/>
    </source>
</evidence>
<dbReference type="EC" id="4.1.3.17" evidence="5"/>
<gene>
    <name evidence="14" type="ORF">GKO32_24190</name>
</gene>
<feature type="binding site" evidence="13">
    <location>
        <begin position="76"/>
        <end position="79"/>
    </location>
    <ligand>
        <name>substrate</name>
    </ligand>
</feature>
<comment type="caution">
    <text evidence="14">The sequence shown here is derived from an EMBL/GenBank/DDBJ whole genome shotgun (WGS) entry which is preliminary data.</text>
</comment>
<evidence type="ECO:0000256" key="8">
    <source>
        <dbReference type="ARBA" id="ARBA00025046"/>
    </source>
</evidence>
<comment type="cofactor">
    <cofactor evidence="2">
        <name>a divalent metal cation</name>
        <dbReference type="ChEBI" id="CHEBI:60240"/>
    </cofactor>
</comment>
<evidence type="ECO:0000256" key="3">
    <source>
        <dbReference type="ARBA" id="ARBA00008621"/>
    </source>
</evidence>
<sequence length="194" mass="20000">MGSATLHEAAGRVGALPHAIKPVADTWTLAGPAFPVFTPPGNNVFIHDALYAAPRGSVLVVATGLHGHDPEWGYWGEILSHAAMVAGLAGIVLDGGARDATRLREQGFPVFSRGLSILGTGKDRAGGILGEPVTIGTVKVSAGDLVVGDIDGVVVIAASQAAAVLDDGVRREDKEATIMRRLTAGERSVDIYGF</sequence>
<evidence type="ECO:0000256" key="9">
    <source>
        <dbReference type="ARBA" id="ARBA00029596"/>
    </source>
</evidence>
<dbReference type="GO" id="GO:0047443">
    <property type="term" value="F:4-hydroxy-4-methyl-2-oxoglutarate aldolase activity"/>
    <property type="evidence" value="ECO:0007669"/>
    <property type="project" value="UniProtKB-EC"/>
</dbReference>
<comment type="function">
    <text evidence="8">Catalyzes the aldol cleavage of 4-hydroxy-4-methyl-2-oxoglutarate (HMG) into 2 molecules of pyruvate. Also contains a secondary oxaloacetate (OAA) decarboxylase activity due to the common pyruvate enolate transition state formed following C-C bond cleavage in the retro-aldol and decarboxylation reactions.</text>
</comment>
<evidence type="ECO:0000256" key="11">
    <source>
        <dbReference type="ARBA" id="ARBA00032305"/>
    </source>
</evidence>
<evidence type="ECO:0000256" key="10">
    <source>
        <dbReference type="ARBA" id="ARBA00030169"/>
    </source>
</evidence>
<evidence type="ECO:0000256" key="4">
    <source>
        <dbReference type="ARBA" id="ARBA00011233"/>
    </source>
</evidence>
<evidence type="ECO:0000256" key="6">
    <source>
        <dbReference type="ARBA" id="ARBA00012947"/>
    </source>
</evidence>
<dbReference type="Gene3D" id="3.50.30.40">
    <property type="entry name" value="Ribonuclease E inhibitor RraA/RraA-like"/>
    <property type="match status" value="1"/>
</dbReference>
<comment type="subunit">
    <text evidence="4">Homotrimer.</text>
</comment>
<dbReference type="CDD" id="cd16841">
    <property type="entry name" value="RraA_family"/>
    <property type="match status" value="1"/>
</dbReference>
<dbReference type="EMBL" id="WMBA01000042">
    <property type="protein sequence ID" value="MTD57051.1"/>
    <property type="molecule type" value="Genomic_DNA"/>
</dbReference>
<comment type="similarity">
    <text evidence="3">Belongs to the class II aldolase/RraA-like family.</text>
</comment>
<dbReference type="Proteomes" id="UP000440096">
    <property type="component" value="Unassembled WGS sequence"/>
</dbReference>
<accession>A0A6N7Z7A2</accession>
<name>A0A6N7Z7A2_9PSEU</name>
<proteinExistence type="inferred from homology"/>